<accession>A0A938B3T6</accession>
<keyword evidence="1" id="KW-0812">Transmembrane</keyword>
<evidence type="ECO:0000259" key="2">
    <source>
        <dbReference type="Pfam" id="PF02470"/>
    </source>
</evidence>
<keyword evidence="1" id="KW-1133">Transmembrane helix</keyword>
<dbReference type="EMBL" id="VGLS01000561">
    <property type="protein sequence ID" value="MBM3225389.1"/>
    <property type="molecule type" value="Genomic_DNA"/>
</dbReference>
<sequence>MRRANPALIGGFILGALMLTVIGVILLGSGKFFTDTVQAVMYFDGAVQGLTVGSPVNFRGVKVGTVSSIKLQFDRQNLTFRIPVIVEFPKDVQNTMEIMNDGPRRTVQEALAALIERGLRAQLQTASLVTGQLFVQMDFYTGSYIPGQSTAMPDPVTQLLEIPTVPTIFQEVTDTARKALDKLAELPLDEMLHAVEGTLLGINRLVNAPEVMEAIRSLNTTLLDVQQLVRHVDTHLARVATSATTALGGVHKLASEVQHLSQQAQRFVQHADKQVGQLATSGATALGQVGKLAQSVDTQALALSSQLVSTATGALRALEQMRETLTVAQQFVTPNAPVGYELVKALRELSETARSLRVLADYLERHPNAVVFGRKEQAPR</sequence>
<protein>
    <submittedName>
        <fullName evidence="3">MCE family protein</fullName>
    </submittedName>
</protein>
<comment type="caution">
    <text evidence="3">The sequence shown here is derived from an EMBL/GenBank/DDBJ whole genome shotgun (WGS) entry which is preliminary data.</text>
</comment>
<name>A0A938B3T6_UNCTE</name>
<dbReference type="PANTHER" id="PTHR36698:SF3">
    <property type="entry name" value="ABC-TYPE TRANSPORT AUXILIARY LIPOPROTEIN COMPONENT DOMAIN-CONTAINING PROTEIN"/>
    <property type="match status" value="1"/>
</dbReference>
<feature type="domain" description="Mce/MlaD" evidence="2">
    <location>
        <begin position="36"/>
        <end position="139"/>
    </location>
</feature>
<proteinExistence type="predicted"/>
<dbReference type="Proteomes" id="UP000712673">
    <property type="component" value="Unassembled WGS sequence"/>
</dbReference>
<dbReference type="PANTHER" id="PTHR36698">
    <property type="entry name" value="BLL5892 PROTEIN"/>
    <property type="match status" value="1"/>
</dbReference>
<evidence type="ECO:0000313" key="4">
    <source>
        <dbReference type="Proteomes" id="UP000712673"/>
    </source>
</evidence>
<dbReference type="Pfam" id="PF02470">
    <property type="entry name" value="MlaD"/>
    <property type="match status" value="1"/>
</dbReference>
<feature type="transmembrane region" description="Helical" evidence="1">
    <location>
        <begin position="7"/>
        <end position="28"/>
    </location>
</feature>
<reference evidence="3" key="1">
    <citation type="submission" date="2019-03" db="EMBL/GenBank/DDBJ databases">
        <title>Lake Tanganyika Metagenome-Assembled Genomes (MAGs).</title>
        <authorList>
            <person name="Tran P."/>
        </authorList>
    </citation>
    <scope>NUCLEOTIDE SEQUENCE</scope>
    <source>
        <strain evidence="3">K_DeepCast_65m_m2_066</strain>
    </source>
</reference>
<evidence type="ECO:0000256" key="1">
    <source>
        <dbReference type="SAM" id="Phobius"/>
    </source>
</evidence>
<gene>
    <name evidence="3" type="ORF">FJZ47_16515</name>
</gene>
<dbReference type="AlphaFoldDB" id="A0A938B3T6"/>
<keyword evidence="1" id="KW-0472">Membrane</keyword>
<evidence type="ECO:0000313" key="3">
    <source>
        <dbReference type="EMBL" id="MBM3225389.1"/>
    </source>
</evidence>
<organism evidence="3 4">
    <name type="scientific">Tectimicrobiota bacterium</name>
    <dbReference type="NCBI Taxonomy" id="2528274"/>
    <lineage>
        <taxon>Bacteria</taxon>
        <taxon>Pseudomonadati</taxon>
        <taxon>Nitrospinota/Tectimicrobiota group</taxon>
        <taxon>Candidatus Tectimicrobiota</taxon>
    </lineage>
</organism>
<dbReference type="InterPro" id="IPR003399">
    <property type="entry name" value="Mce/MlaD"/>
</dbReference>